<sequence>MDTIPKYEIAVIGGGAAGLMAAGEAAKVLGGGKVALLEAAPRVGKKLLATGNGRCNITNLSAAWPLYHGDAPLAKAVFESISPAEVLRQFEEMGLFCREEEQGRVYPQNGQASAVLDALRLFFQKQGGEELCGAAVVQIKRQKGGYSLGLEDGRTLLARRLILAQGGKASPQISSDQGVSLARRLGHSQTALYPALVQVTVPQAMVRALKGVRCPGTVRFLADGHAVKEEEGEIQFVERGLSGVCVFQLSRLAAEYAANKTVRGKPCKNAQLVLDLLPGLSFQEVCELLRRLASIYPQLAARDLLFGVLPKRVGQQVMACALSEKAGEPAGSLVGSWVKTAAGVLKGWAFPVTGTLLWQHAQVTAGGVPLAELFLPSMESRISSGVYLAGEQLNVDGDCGGFNLHWAWISGMAAGRSAALAAKEENI</sequence>
<feature type="domain" description="RsdA/BaiN/AoA(So)-like insert" evidence="5">
    <location>
        <begin position="193"/>
        <end position="363"/>
    </location>
</feature>
<dbReference type="PANTHER" id="PTHR42887:SF2">
    <property type="entry name" value="OS12G0638800 PROTEIN"/>
    <property type="match status" value="1"/>
</dbReference>
<comment type="caution">
    <text evidence="6">The sequence shown here is derived from an EMBL/GenBank/DDBJ whole genome shotgun (WGS) entry which is preliminary data.</text>
</comment>
<keyword evidence="2" id="KW-0285">Flavoprotein</keyword>
<dbReference type="AlphaFoldDB" id="A0A928Q5J1"/>
<feature type="domain" description="RsdA/BaiN/AoA(So)-like Rossmann fold-like" evidence="4">
    <location>
        <begin position="8"/>
        <end position="416"/>
    </location>
</feature>
<keyword evidence="3" id="KW-0274">FAD</keyword>
<accession>A0A928Q5J1</accession>
<evidence type="ECO:0000313" key="6">
    <source>
        <dbReference type="EMBL" id="MBE6833910.1"/>
    </source>
</evidence>
<evidence type="ECO:0000256" key="2">
    <source>
        <dbReference type="ARBA" id="ARBA00022630"/>
    </source>
</evidence>
<evidence type="ECO:0000256" key="1">
    <source>
        <dbReference type="ARBA" id="ARBA00001974"/>
    </source>
</evidence>
<evidence type="ECO:0000313" key="7">
    <source>
        <dbReference type="Proteomes" id="UP000754750"/>
    </source>
</evidence>
<evidence type="ECO:0000259" key="4">
    <source>
        <dbReference type="Pfam" id="PF03486"/>
    </source>
</evidence>
<dbReference type="Gene3D" id="2.40.30.10">
    <property type="entry name" value="Translation factors"/>
    <property type="match status" value="1"/>
</dbReference>
<dbReference type="InterPro" id="IPR004792">
    <property type="entry name" value="BaiN-like"/>
</dbReference>
<dbReference type="InterPro" id="IPR023166">
    <property type="entry name" value="BaiN-like_dom_sf"/>
</dbReference>
<dbReference type="NCBIfam" id="TIGR00275">
    <property type="entry name" value="aminoacetone oxidase family FAD-binding enzyme"/>
    <property type="match status" value="1"/>
</dbReference>
<dbReference type="InterPro" id="IPR036188">
    <property type="entry name" value="FAD/NAD-bd_sf"/>
</dbReference>
<reference evidence="6" key="1">
    <citation type="submission" date="2019-04" db="EMBL/GenBank/DDBJ databases">
        <title>Evolution of Biomass-Degrading Anaerobic Consortia Revealed by Metagenomics.</title>
        <authorList>
            <person name="Peng X."/>
        </authorList>
    </citation>
    <scope>NUCLEOTIDE SEQUENCE</scope>
    <source>
        <strain evidence="6">SIG551</strain>
    </source>
</reference>
<proteinExistence type="predicted"/>
<dbReference type="InterPro" id="IPR055178">
    <property type="entry name" value="RsdA/BaiN/AoA(So)-like_dom"/>
</dbReference>
<dbReference type="Gene3D" id="3.50.50.60">
    <property type="entry name" value="FAD/NAD(P)-binding domain"/>
    <property type="match status" value="1"/>
</dbReference>
<organism evidence="6 7">
    <name type="scientific">Faecalispora sporosphaeroides</name>
    <dbReference type="NCBI Taxonomy" id="1549"/>
    <lineage>
        <taxon>Bacteria</taxon>
        <taxon>Bacillati</taxon>
        <taxon>Bacillota</taxon>
        <taxon>Clostridia</taxon>
        <taxon>Eubacteriales</taxon>
        <taxon>Oscillospiraceae</taxon>
        <taxon>Faecalispora</taxon>
    </lineage>
</organism>
<protein>
    <submittedName>
        <fullName evidence="6">Aminoacetone oxidase family FAD-binding enzyme</fullName>
    </submittedName>
</protein>
<comment type="cofactor">
    <cofactor evidence="1">
        <name>FAD</name>
        <dbReference type="ChEBI" id="CHEBI:57692"/>
    </cofactor>
</comment>
<dbReference type="SUPFAM" id="SSF160996">
    <property type="entry name" value="HI0933 insert domain-like"/>
    <property type="match status" value="1"/>
</dbReference>
<evidence type="ECO:0000256" key="3">
    <source>
        <dbReference type="ARBA" id="ARBA00022827"/>
    </source>
</evidence>
<dbReference type="Gene3D" id="1.10.8.260">
    <property type="entry name" value="HI0933 insert domain-like"/>
    <property type="match status" value="1"/>
</dbReference>
<dbReference type="EMBL" id="SVNY01000005">
    <property type="protein sequence ID" value="MBE6833910.1"/>
    <property type="molecule type" value="Genomic_DNA"/>
</dbReference>
<gene>
    <name evidence="6" type="ORF">E7512_10080</name>
</gene>
<dbReference type="Pfam" id="PF22780">
    <property type="entry name" value="HI0933_like_1st"/>
    <property type="match status" value="1"/>
</dbReference>
<dbReference type="PANTHER" id="PTHR42887">
    <property type="entry name" value="OS12G0638800 PROTEIN"/>
    <property type="match status" value="1"/>
</dbReference>
<dbReference type="InterPro" id="IPR057661">
    <property type="entry name" value="RsdA/BaiN/AoA(So)_Rossmann"/>
</dbReference>
<evidence type="ECO:0000259" key="5">
    <source>
        <dbReference type="Pfam" id="PF22780"/>
    </source>
</evidence>
<dbReference type="SUPFAM" id="SSF51905">
    <property type="entry name" value="FAD/NAD(P)-binding domain"/>
    <property type="match status" value="1"/>
</dbReference>
<dbReference type="RefSeq" id="WP_326840584.1">
    <property type="nucleotide sequence ID" value="NZ_SVNY01000005.1"/>
</dbReference>
<name>A0A928Q5J1_9FIRM</name>
<dbReference type="Proteomes" id="UP000754750">
    <property type="component" value="Unassembled WGS sequence"/>
</dbReference>
<dbReference type="Pfam" id="PF03486">
    <property type="entry name" value="HI0933_like"/>
    <property type="match status" value="1"/>
</dbReference>